<dbReference type="RefSeq" id="WP_418891331.1">
    <property type="nucleotide sequence ID" value="NZ_JBEUWX010000002.1"/>
</dbReference>
<protein>
    <submittedName>
        <fullName evidence="1">Uncharacterized protein</fullName>
    </submittedName>
</protein>
<organism evidence="1 2">
    <name type="scientific">Dentiradicibacter hellwigii</name>
    <dbReference type="NCBI Taxonomy" id="3149053"/>
    <lineage>
        <taxon>Bacteria</taxon>
        <taxon>Pseudomonadati</taxon>
        <taxon>Pseudomonadota</taxon>
        <taxon>Betaproteobacteria</taxon>
        <taxon>Rhodocyclales</taxon>
        <taxon>Rhodocyclaceae</taxon>
        <taxon>Dentiradicibacter</taxon>
    </lineage>
</organism>
<dbReference type="EMBL" id="JBEUWX010000002">
    <property type="protein sequence ID" value="MFA9950264.1"/>
    <property type="molecule type" value="Genomic_DNA"/>
</dbReference>
<reference evidence="2" key="1">
    <citation type="submission" date="2024-06" db="EMBL/GenBank/DDBJ databases">
        <title>Radixoralia hellwigii gen. nov., sp nov., isolated from a root canal in the human oral cavity.</title>
        <authorList>
            <person name="Bartsch S."/>
            <person name="Wittmer A."/>
            <person name="Schulz A.-K."/>
            <person name="Neumann-Schaal M."/>
            <person name="Wolf J."/>
            <person name="Gronow S."/>
            <person name="Tennert C."/>
            <person name="Haecker G."/>
            <person name="Cieplik F."/>
            <person name="Al-Ahmad A."/>
        </authorList>
    </citation>
    <scope>NUCLEOTIDE SEQUENCE [LARGE SCALE GENOMIC DNA]</scope>
    <source>
        <strain evidence="2">Wk13</strain>
    </source>
</reference>
<accession>A0ABV4UHA6</accession>
<evidence type="ECO:0000313" key="2">
    <source>
        <dbReference type="Proteomes" id="UP001574673"/>
    </source>
</evidence>
<dbReference type="Proteomes" id="UP001574673">
    <property type="component" value="Unassembled WGS sequence"/>
</dbReference>
<gene>
    <name evidence="1" type="ORF">ABCS64_08020</name>
</gene>
<evidence type="ECO:0000313" key="1">
    <source>
        <dbReference type="EMBL" id="MFA9950264.1"/>
    </source>
</evidence>
<name>A0ABV4UHA6_9RHOO</name>
<proteinExistence type="predicted"/>
<keyword evidence="2" id="KW-1185">Reference proteome</keyword>
<comment type="caution">
    <text evidence="1">The sequence shown here is derived from an EMBL/GenBank/DDBJ whole genome shotgun (WGS) entry which is preliminary data.</text>
</comment>
<sequence length="84" mass="8328">MKPIYVDARGITLPRGCVKTVRTAGAAGESSGGLCGAHADAGDAAELPVRRGLPADCVCAGEQCGDGGVRIFMAAAQAAREPAS</sequence>